<comment type="caution">
    <text evidence="3">The sequence shown here is derived from an EMBL/GenBank/DDBJ whole genome shotgun (WGS) entry which is preliminary data.</text>
</comment>
<organism evidence="3 4">
    <name type="scientific">Microbacterium dextranolyticum</name>
    <dbReference type="NCBI Taxonomy" id="36806"/>
    <lineage>
        <taxon>Bacteria</taxon>
        <taxon>Bacillati</taxon>
        <taxon>Actinomycetota</taxon>
        <taxon>Actinomycetes</taxon>
        <taxon>Micrococcales</taxon>
        <taxon>Microbacteriaceae</taxon>
        <taxon>Microbacterium</taxon>
    </lineage>
</organism>
<evidence type="ECO:0000313" key="4">
    <source>
        <dbReference type="Proteomes" id="UP001142291"/>
    </source>
</evidence>
<evidence type="ECO:0008006" key="5">
    <source>
        <dbReference type="Google" id="ProtNLM"/>
    </source>
</evidence>
<proteinExistence type="predicted"/>
<sequence length="96" mass="10266">MTKYFTMMSVRVVCFVLMVAVQPYSWYTWLFAVGAIVLPYLAVVIANVAAPPAARAIAPERQLASAASEVPPEAPLSASPGVIRISESPQSAEGER</sequence>
<dbReference type="InterPro" id="IPR021449">
    <property type="entry name" value="DUF3099"/>
</dbReference>
<dbReference type="EMBL" id="BSER01000009">
    <property type="protein sequence ID" value="GLJ95764.1"/>
    <property type="molecule type" value="Genomic_DNA"/>
</dbReference>
<feature type="transmembrane region" description="Helical" evidence="2">
    <location>
        <begin position="30"/>
        <end position="50"/>
    </location>
</feature>
<name>A0A9W6HN20_9MICO</name>
<dbReference type="AlphaFoldDB" id="A0A9W6HN20"/>
<dbReference type="Pfam" id="PF11298">
    <property type="entry name" value="DUF3099"/>
    <property type="match status" value="1"/>
</dbReference>
<feature type="region of interest" description="Disordered" evidence="1">
    <location>
        <begin position="67"/>
        <end position="96"/>
    </location>
</feature>
<reference evidence="3" key="1">
    <citation type="journal article" date="2014" name="Int. J. Syst. Evol. Microbiol.">
        <title>Complete genome sequence of Corynebacterium casei LMG S-19264T (=DSM 44701T), isolated from a smear-ripened cheese.</title>
        <authorList>
            <consortium name="US DOE Joint Genome Institute (JGI-PGF)"/>
            <person name="Walter F."/>
            <person name="Albersmeier A."/>
            <person name="Kalinowski J."/>
            <person name="Ruckert C."/>
        </authorList>
    </citation>
    <scope>NUCLEOTIDE SEQUENCE</scope>
    <source>
        <strain evidence="3">VKM Ac-1940</strain>
    </source>
</reference>
<keyword evidence="2" id="KW-0812">Transmembrane</keyword>
<accession>A0A9W6HN20</accession>
<keyword evidence="2" id="KW-0472">Membrane</keyword>
<keyword evidence="4" id="KW-1185">Reference proteome</keyword>
<feature type="compositionally biased region" description="Polar residues" evidence="1">
    <location>
        <begin position="87"/>
        <end position="96"/>
    </location>
</feature>
<protein>
    <recommendedName>
        <fullName evidence="5">DUF3099 domain-containing protein</fullName>
    </recommendedName>
</protein>
<dbReference type="Proteomes" id="UP001142291">
    <property type="component" value="Unassembled WGS sequence"/>
</dbReference>
<keyword evidence="2" id="KW-1133">Transmembrane helix</keyword>
<evidence type="ECO:0000256" key="2">
    <source>
        <dbReference type="SAM" id="Phobius"/>
    </source>
</evidence>
<feature type="transmembrane region" description="Helical" evidence="2">
    <location>
        <begin position="7"/>
        <end position="24"/>
    </location>
</feature>
<reference evidence="3" key="2">
    <citation type="submission" date="2023-01" db="EMBL/GenBank/DDBJ databases">
        <authorList>
            <person name="Sun Q."/>
            <person name="Evtushenko L."/>
        </authorList>
    </citation>
    <scope>NUCLEOTIDE SEQUENCE</scope>
    <source>
        <strain evidence="3">VKM Ac-1940</strain>
    </source>
</reference>
<feature type="compositionally biased region" description="Low complexity" evidence="1">
    <location>
        <begin position="67"/>
        <end position="80"/>
    </location>
</feature>
<evidence type="ECO:0000256" key="1">
    <source>
        <dbReference type="SAM" id="MobiDB-lite"/>
    </source>
</evidence>
<gene>
    <name evidence="3" type="ORF">GCM10017591_18270</name>
</gene>
<evidence type="ECO:0000313" key="3">
    <source>
        <dbReference type="EMBL" id="GLJ95764.1"/>
    </source>
</evidence>